<dbReference type="AlphaFoldDB" id="A0A934TLC1"/>
<dbReference type="InterPro" id="IPR036571">
    <property type="entry name" value="MECDP_synthase_sf"/>
</dbReference>
<dbReference type="Pfam" id="PF01128">
    <property type="entry name" value="IspD"/>
    <property type="match status" value="1"/>
</dbReference>
<reference evidence="16" key="2">
    <citation type="journal article" date="2020" name="Microorganisms">
        <title>Osmotic Adaptation and Compatible Solute Biosynthesis of Phototrophic Bacteria as Revealed from Genome Analyses.</title>
        <authorList>
            <person name="Imhoff J.F."/>
            <person name="Rahn T."/>
            <person name="Kunzel S."/>
            <person name="Keller A."/>
            <person name="Neulinger S.C."/>
        </authorList>
    </citation>
    <scope>NUCLEOTIDE SEQUENCE</scope>
    <source>
        <strain evidence="16">LMG 28126</strain>
    </source>
</reference>
<dbReference type="PANTHER" id="PTHR43181:SF1">
    <property type="entry name" value="2-C-METHYL-D-ERYTHRITOL 2,4-CYCLODIPHOSPHATE SYNTHASE, CHLOROPLASTIC"/>
    <property type="match status" value="1"/>
</dbReference>
<feature type="binding site" evidence="14">
    <location>
        <begin position="277"/>
        <end position="279"/>
    </location>
    <ligand>
        <name>4-CDP-2-C-methyl-D-erythritol 2-phosphate</name>
        <dbReference type="ChEBI" id="CHEBI:57919"/>
    </ligand>
</feature>
<evidence type="ECO:0000256" key="7">
    <source>
        <dbReference type="ARBA" id="ARBA00009789"/>
    </source>
</evidence>
<dbReference type="GO" id="GO:0046872">
    <property type="term" value="F:metal ion binding"/>
    <property type="evidence" value="ECO:0007669"/>
    <property type="project" value="UniProtKB-KW"/>
</dbReference>
<sequence>MSTAVIIVAAGRGTRMGGALPKQWQPLAGRPVLAHALAAFRAAGLTPVVLAIHPDDTDRAAPLLGAGVEAVTGGATRAASVRAALEALEGRGIRRVLIHDGARPLVSRPLIDRLLAALEDGPAAAPALPVTDALWRGDAGHVHATVSRDGLFRAQTPQAFDFAAILAAHRAHAGDAADDVEVARAAGLDVRIVEGDDDNLKLTWPGDFARADRILRGASMQIRVGQGYDVHAFGPGDHVMLCGVAVPFDRGLMGHSDADVGMHALTDAIYGALAEGDIGRHFPPSDPQWKGAESHIFLRHAVGLAAARGLEIGNADVTLVCERPKIGPHAVAMGAALAEIIGVPADRISVKATTSERLGFTGREEGIAALASVALVGT</sequence>
<evidence type="ECO:0000313" key="17">
    <source>
        <dbReference type="Proteomes" id="UP000706333"/>
    </source>
</evidence>
<feature type="binding site" evidence="14">
    <location>
        <begin position="255"/>
        <end position="256"/>
    </location>
    <ligand>
        <name>4-CDP-2-C-methyl-D-erythritol 2-phosphate</name>
        <dbReference type="ChEBI" id="CHEBI:57919"/>
    </ligand>
</feature>
<feature type="region of interest" description="2-C-methyl-D-erythritol 4-phosphate cytidylyltransferase" evidence="14">
    <location>
        <begin position="1"/>
        <end position="222"/>
    </location>
</feature>
<feature type="domain" description="2-C-methyl-D-erythritol 2,4-cyclodiphosphate synthase" evidence="15">
    <location>
        <begin position="222"/>
        <end position="375"/>
    </location>
</feature>
<evidence type="ECO:0000256" key="8">
    <source>
        <dbReference type="ARBA" id="ARBA00022679"/>
    </source>
</evidence>
<dbReference type="InterPro" id="IPR026596">
    <property type="entry name" value="IspD/F"/>
</dbReference>
<dbReference type="PANTHER" id="PTHR43181">
    <property type="entry name" value="2-C-METHYL-D-ERYTHRITOL 2,4-CYCLODIPHOSPHATE SYNTHASE, CHLOROPLASTIC"/>
    <property type="match status" value="1"/>
</dbReference>
<evidence type="ECO:0000256" key="10">
    <source>
        <dbReference type="ARBA" id="ARBA00022723"/>
    </source>
</evidence>
<dbReference type="InterPro" id="IPR001228">
    <property type="entry name" value="IspD"/>
</dbReference>
<dbReference type="HAMAP" id="MF_01520">
    <property type="entry name" value="IspDF"/>
    <property type="match status" value="1"/>
</dbReference>
<evidence type="ECO:0000256" key="1">
    <source>
        <dbReference type="ARBA" id="ARBA00000200"/>
    </source>
</evidence>
<comment type="caution">
    <text evidence="14">Lacks conserved residue(s) required for the propagation of feature annotation.</text>
</comment>
<keyword evidence="10 14" id="KW-0479">Metal-binding</keyword>
<name>A0A934TLC1_9RHOB</name>
<comment type="similarity">
    <text evidence="14">In the N-terminal section; belongs to the IspD/TarI cytidylyltransferase family. IspD subfamily.</text>
</comment>
<feature type="site" description="Positions MEP for the nucleophilic attack" evidence="14">
    <location>
        <position position="201"/>
    </location>
</feature>
<keyword evidence="11 14" id="KW-0414">Isoprene biosynthesis</keyword>
<dbReference type="PROSITE" id="PS01295">
    <property type="entry name" value="ISPD"/>
    <property type="match status" value="1"/>
</dbReference>
<dbReference type="EC" id="2.7.7.60" evidence="14"/>
<dbReference type="NCBIfam" id="TIGR00151">
    <property type="entry name" value="ispF"/>
    <property type="match status" value="1"/>
</dbReference>
<dbReference type="GO" id="GO:0008685">
    <property type="term" value="F:2-C-methyl-D-erythritol 2,4-cyclodiphosphate synthase activity"/>
    <property type="evidence" value="ECO:0007669"/>
    <property type="project" value="UniProtKB-UniRule"/>
</dbReference>
<comment type="catalytic activity">
    <reaction evidence="1 14">
        <text>4-CDP-2-C-methyl-D-erythritol 2-phosphate = 2-C-methyl-D-erythritol 2,4-cyclic diphosphate + CMP</text>
        <dbReference type="Rhea" id="RHEA:23864"/>
        <dbReference type="ChEBI" id="CHEBI:57919"/>
        <dbReference type="ChEBI" id="CHEBI:58483"/>
        <dbReference type="ChEBI" id="CHEBI:60377"/>
        <dbReference type="EC" id="4.6.1.12"/>
    </reaction>
</comment>
<feature type="binding site" evidence="14">
    <location>
        <position position="360"/>
    </location>
    <ligand>
        <name>4-CDP-2-C-methyl-D-erythritol 2-phosphate</name>
        <dbReference type="ChEBI" id="CHEBI:57919"/>
    </ligand>
</feature>
<dbReference type="CDD" id="cd00554">
    <property type="entry name" value="MECDP_synthase"/>
    <property type="match status" value="1"/>
</dbReference>
<dbReference type="GO" id="GO:0050518">
    <property type="term" value="F:2-C-methyl-D-erythritol 4-phosphate cytidylyltransferase activity"/>
    <property type="evidence" value="ECO:0007669"/>
    <property type="project" value="UniProtKB-UniRule"/>
</dbReference>
<dbReference type="CDD" id="cd02516">
    <property type="entry name" value="CDP-ME_synthetase"/>
    <property type="match status" value="1"/>
</dbReference>
<feature type="site" description="Transition state stabilizer" evidence="14">
    <location>
        <position position="255"/>
    </location>
</feature>
<evidence type="ECO:0000256" key="4">
    <source>
        <dbReference type="ARBA" id="ARBA00004709"/>
    </source>
</evidence>
<comment type="function">
    <text evidence="14">Bifunctional enzyme that catalyzes the formation of 4-diphosphocytidyl-2-C-methyl-D-erythritol from CTP and 2-C-methyl-D-erythritol 4-phosphate (MEP) (IspD), and catalyzes the conversion of 4-diphosphocytidyl-2-C-methyl-D-erythritol 2-phosphate (CDP-ME2P) to 2-C-methyl-D-erythritol 2,4-cyclodiphosphate (ME-CPP) with a corresponding release of cytidine 5-monophosphate (CMP) (IspF).</text>
</comment>
<feature type="site" description="Transition state stabilizer" evidence="14">
    <location>
        <position position="22"/>
    </location>
</feature>
<dbReference type="SUPFAM" id="SSF53448">
    <property type="entry name" value="Nucleotide-diphospho-sugar transferases"/>
    <property type="match status" value="1"/>
</dbReference>
<dbReference type="Proteomes" id="UP000706333">
    <property type="component" value="Unassembled WGS sequence"/>
</dbReference>
<dbReference type="InterPro" id="IPR003526">
    <property type="entry name" value="MECDP_synthase"/>
</dbReference>
<comment type="caution">
    <text evidence="16">The sequence shown here is derived from an EMBL/GenBank/DDBJ whole genome shotgun (WGS) entry which is preliminary data.</text>
</comment>
<dbReference type="InterPro" id="IPR018294">
    <property type="entry name" value="ISPD_synthase_CS"/>
</dbReference>
<keyword evidence="13 14" id="KW-0511">Multifunctional enzyme</keyword>
<dbReference type="Gene3D" id="3.30.1330.50">
    <property type="entry name" value="2-C-methyl-D-erythritol 2,4-cyclodiphosphate synthase"/>
    <property type="match status" value="1"/>
</dbReference>
<keyword evidence="17" id="KW-1185">Reference proteome</keyword>
<feature type="binding site" evidence="14">
    <location>
        <position position="263"/>
    </location>
    <ligand>
        <name>a divalent metal cation</name>
        <dbReference type="ChEBI" id="CHEBI:60240"/>
    </ligand>
</feature>
<evidence type="ECO:0000256" key="9">
    <source>
        <dbReference type="ARBA" id="ARBA00022695"/>
    </source>
</evidence>
<keyword evidence="9 14" id="KW-0548">Nucleotidyltransferase</keyword>
<dbReference type="HAMAP" id="MF_00107">
    <property type="entry name" value="IspF"/>
    <property type="match status" value="1"/>
</dbReference>
<feature type="binding site" evidence="14">
    <location>
        <position position="231"/>
    </location>
    <ligand>
        <name>a divalent metal cation</name>
        <dbReference type="ChEBI" id="CHEBI:60240"/>
    </ligand>
</feature>
<feature type="binding site" evidence="14">
    <location>
        <position position="229"/>
    </location>
    <ligand>
        <name>a divalent metal cation</name>
        <dbReference type="ChEBI" id="CHEBI:60240"/>
    </ligand>
</feature>
<gene>
    <name evidence="14" type="primary">ispDF</name>
    <name evidence="16" type="ORF">CCR87_09905</name>
</gene>
<evidence type="ECO:0000256" key="6">
    <source>
        <dbReference type="ARBA" id="ARBA00008480"/>
    </source>
</evidence>
<evidence type="ECO:0000256" key="2">
    <source>
        <dbReference type="ARBA" id="ARBA00001282"/>
    </source>
</evidence>
<dbReference type="RefSeq" id="WP_201157393.1">
    <property type="nucleotide sequence ID" value="NZ_NHSD01000265.1"/>
</dbReference>
<evidence type="ECO:0000259" key="15">
    <source>
        <dbReference type="Pfam" id="PF02542"/>
    </source>
</evidence>
<keyword evidence="12 14" id="KW-0456">Lyase</keyword>
<feature type="site" description="Positions MEP for the nucleophilic attack" evidence="14">
    <location>
        <position position="148"/>
    </location>
</feature>
<evidence type="ECO:0000256" key="14">
    <source>
        <dbReference type="HAMAP-Rule" id="MF_01520"/>
    </source>
</evidence>
<feature type="binding site" evidence="14">
    <location>
        <position position="363"/>
    </location>
    <ligand>
        <name>4-CDP-2-C-methyl-D-erythritol 2-phosphate</name>
        <dbReference type="ChEBI" id="CHEBI:57919"/>
    </ligand>
</feature>
<dbReference type="GO" id="GO:0016114">
    <property type="term" value="P:terpenoid biosynthetic process"/>
    <property type="evidence" value="ECO:0007669"/>
    <property type="project" value="InterPro"/>
</dbReference>
<comment type="pathway">
    <text evidence="5 14">Isoprenoid biosynthesis; isopentenyl diphosphate biosynthesis via DXP pathway; isopentenyl diphosphate from 1-deoxy-D-xylulose 5-phosphate: step 2/6.</text>
</comment>
<evidence type="ECO:0000313" key="16">
    <source>
        <dbReference type="EMBL" id="MBK5927636.1"/>
    </source>
</evidence>
<comment type="cofactor">
    <cofactor evidence="3 14">
        <name>a divalent metal cation</name>
        <dbReference type="ChEBI" id="CHEBI:60240"/>
    </cofactor>
</comment>
<comment type="pathway">
    <text evidence="4 14">Isoprenoid biosynthesis; isopentenyl diphosphate biosynthesis via DXP pathway; isopentenyl diphosphate from 1-deoxy-D-xylulose 5-phosphate: step 4/6.</text>
</comment>
<organism evidence="16 17">
    <name type="scientific">Rhodobaculum claviforme</name>
    <dbReference type="NCBI Taxonomy" id="1549854"/>
    <lineage>
        <taxon>Bacteria</taxon>
        <taxon>Pseudomonadati</taxon>
        <taxon>Pseudomonadota</taxon>
        <taxon>Alphaproteobacteria</taxon>
        <taxon>Rhodobacterales</taxon>
        <taxon>Paracoccaceae</taxon>
        <taxon>Rhodobaculum</taxon>
    </lineage>
</organism>
<feature type="site" description="Transition state stabilizer" evidence="14">
    <location>
        <position position="354"/>
    </location>
</feature>
<evidence type="ECO:0000256" key="5">
    <source>
        <dbReference type="ARBA" id="ARBA00004787"/>
    </source>
</evidence>
<dbReference type="Gene3D" id="3.90.550.10">
    <property type="entry name" value="Spore Coat Polysaccharide Biosynthesis Protein SpsA, Chain A"/>
    <property type="match status" value="1"/>
</dbReference>
<dbReference type="EC" id="4.6.1.12" evidence="14"/>
<dbReference type="NCBIfam" id="TIGR00453">
    <property type="entry name" value="ispD"/>
    <property type="match status" value="1"/>
</dbReference>
<comment type="catalytic activity">
    <reaction evidence="2 14">
        <text>2-C-methyl-D-erythritol 4-phosphate + CTP + H(+) = 4-CDP-2-C-methyl-D-erythritol + diphosphate</text>
        <dbReference type="Rhea" id="RHEA:13429"/>
        <dbReference type="ChEBI" id="CHEBI:15378"/>
        <dbReference type="ChEBI" id="CHEBI:33019"/>
        <dbReference type="ChEBI" id="CHEBI:37563"/>
        <dbReference type="ChEBI" id="CHEBI:57823"/>
        <dbReference type="ChEBI" id="CHEBI:58262"/>
        <dbReference type="EC" id="2.7.7.60"/>
    </reaction>
</comment>
<comment type="similarity">
    <text evidence="6">Belongs to the IspF family.</text>
</comment>
<dbReference type="EMBL" id="NHSD01000265">
    <property type="protein sequence ID" value="MBK5927636.1"/>
    <property type="molecule type" value="Genomic_DNA"/>
</dbReference>
<feature type="binding site" evidence="14">
    <location>
        <begin position="229"/>
        <end position="231"/>
    </location>
    <ligand>
        <name>4-CDP-2-C-methyl-D-erythritol 2-phosphate</name>
        <dbReference type="ChEBI" id="CHEBI:57919"/>
    </ligand>
</feature>
<dbReference type="GO" id="GO:0019288">
    <property type="term" value="P:isopentenyl diphosphate biosynthetic process, methylerythritol 4-phosphate pathway"/>
    <property type="evidence" value="ECO:0007669"/>
    <property type="project" value="UniProtKB-UniRule"/>
</dbReference>
<evidence type="ECO:0000256" key="13">
    <source>
        <dbReference type="ARBA" id="ARBA00023268"/>
    </source>
</evidence>
<dbReference type="NCBIfam" id="NF006899">
    <property type="entry name" value="PRK09382.1"/>
    <property type="match status" value="1"/>
</dbReference>
<dbReference type="HAMAP" id="MF_00108">
    <property type="entry name" value="IspD"/>
    <property type="match status" value="1"/>
</dbReference>
<feature type="region of interest" description="2-C-methyl-D-erythritol 2,4-cyclodiphosphate synthase" evidence="14">
    <location>
        <begin position="223"/>
        <end position="378"/>
    </location>
</feature>
<dbReference type="PROSITE" id="PS01350">
    <property type="entry name" value="ISPF"/>
    <property type="match status" value="1"/>
</dbReference>
<feature type="binding site" evidence="14">
    <location>
        <begin position="353"/>
        <end position="356"/>
    </location>
    <ligand>
        <name>4-CDP-2-C-methyl-D-erythritol 2-phosphate</name>
        <dbReference type="ChEBI" id="CHEBI:57919"/>
    </ligand>
</feature>
<proteinExistence type="inferred from homology"/>
<accession>A0A934TLC1</accession>
<comment type="similarity">
    <text evidence="14">In the C-terminal section; belongs to the IspF family.</text>
</comment>
<protein>
    <recommendedName>
        <fullName evidence="14">Bifunctional enzyme IspD/IspF</fullName>
    </recommendedName>
    <domain>
        <recommendedName>
            <fullName evidence="14">2-C-methyl-D-erythritol 4-phosphate cytidylyltransferase</fullName>
            <ecNumber evidence="14">2.7.7.60</ecNumber>
        </recommendedName>
        <alternativeName>
            <fullName evidence="14">4-diphosphocytidyl-2C-methyl-D-erythritol synthase</fullName>
        </alternativeName>
        <alternativeName>
            <fullName evidence="14">MEP cytidylyltransferase</fullName>
            <shortName evidence="14">MCT</shortName>
        </alternativeName>
    </domain>
    <domain>
        <recommendedName>
            <fullName evidence="14">2-C-methyl-D-erythritol 2,4-cyclodiphosphate synthase</fullName>
            <shortName evidence="14">MECDP-synthase</shortName>
            <shortName evidence="14">MECPP-synthase</shortName>
            <shortName evidence="14">MECPS</shortName>
            <ecNumber evidence="14">4.6.1.12</ecNumber>
        </recommendedName>
    </domain>
</protein>
<dbReference type="InterPro" id="IPR034683">
    <property type="entry name" value="IspD/TarI"/>
</dbReference>
<evidence type="ECO:0000256" key="3">
    <source>
        <dbReference type="ARBA" id="ARBA00001968"/>
    </source>
</evidence>
<evidence type="ECO:0000256" key="11">
    <source>
        <dbReference type="ARBA" id="ARBA00023229"/>
    </source>
</evidence>
<keyword evidence="8 14" id="KW-0808">Transferase</keyword>
<comment type="similarity">
    <text evidence="7">Belongs to the IspD/TarI cytidylyltransferase family. IspD subfamily.</text>
</comment>
<feature type="site" description="Transition state stabilizer" evidence="14">
    <location>
        <position position="15"/>
    </location>
</feature>
<reference evidence="16" key="1">
    <citation type="submission" date="2017-05" db="EMBL/GenBank/DDBJ databases">
        <authorList>
            <person name="Imhoff J.F."/>
            <person name="Rahn T."/>
            <person name="Kuenzel S."/>
            <person name="Neulinger S.C."/>
        </authorList>
    </citation>
    <scope>NUCLEOTIDE SEQUENCE</scope>
    <source>
        <strain evidence="16">LMG 28126</strain>
    </source>
</reference>
<dbReference type="InterPro" id="IPR029044">
    <property type="entry name" value="Nucleotide-diphossugar_trans"/>
</dbReference>
<evidence type="ECO:0000256" key="12">
    <source>
        <dbReference type="ARBA" id="ARBA00023239"/>
    </source>
</evidence>
<dbReference type="SUPFAM" id="SSF69765">
    <property type="entry name" value="IpsF-like"/>
    <property type="match status" value="1"/>
</dbReference>
<dbReference type="Pfam" id="PF02542">
    <property type="entry name" value="YgbB"/>
    <property type="match status" value="1"/>
</dbReference>
<dbReference type="InterPro" id="IPR020555">
    <property type="entry name" value="MECDP_synthase_CS"/>
</dbReference>